<dbReference type="HOGENOM" id="CLU_3021324_0_0_6"/>
<sequence length="55" mass="6501">MYYKIGMHDRTQFRIINLNSTFKLGAITSNHIYLNPNGQTLKYQNEKFGNEEFNS</sequence>
<name>N9F9E5_ACIHA</name>
<evidence type="ECO:0000313" key="2">
    <source>
        <dbReference type="Proteomes" id="UP000017667"/>
    </source>
</evidence>
<reference evidence="1 2" key="1">
    <citation type="submission" date="2013-02" db="EMBL/GenBank/DDBJ databases">
        <title>The Genome Sequence of Acinetobacter haemolyticus CIP 64.3.</title>
        <authorList>
            <consortium name="The Broad Institute Genome Sequencing Platform"/>
            <consortium name="The Broad Institute Genome Sequencing Center for Infectious Disease"/>
            <person name="Cerqueira G."/>
            <person name="Feldgarden M."/>
            <person name="Courvalin P."/>
            <person name="Perichon B."/>
            <person name="Grillot-Courvalin C."/>
            <person name="Clermont D."/>
            <person name="Rocha E."/>
            <person name="Yoon E.-J."/>
            <person name="Nemec A."/>
            <person name="Walker B."/>
            <person name="Young S.K."/>
            <person name="Zeng Q."/>
            <person name="Gargeya S."/>
            <person name="Fitzgerald M."/>
            <person name="Haas B."/>
            <person name="Abouelleil A."/>
            <person name="Alvarado L."/>
            <person name="Arachchi H.M."/>
            <person name="Berlin A.M."/>
            <person name="Chapman S.B."/>
            <person name="Dewar J."/>
            <person name="Goldberg J."/>
            <person name="Griggs A."/>
            <person name="Gujja S."/>
            <person name="Hansen M."/>
            <person name="Howarth C."/>
            <person name="Imamovic A."/>
            <person name="Larimer J."/>
            <person name="McCowan C."/>
            <person name="Murphy C."/>
            <person name="Neiman D."/>
            <person name="Pearson M."/>
            <person name="Priest M."/>
            <person name="Roberts A."/>
            <person name="Saif S."/>
            <person name="Shea T."/>
            <person name="Sisk P."/>
            <person name="Sykes S."/>
            <person name="Wortman J."/>
            <person name="Nusbaum C."/>
            <person name="Birren B."/>
        </authorList>
    </citation>
    <scope>NUCLEOTIDE SEQUENCE [LARGE SCALE GENOMIC DNA]</scope>
    <source>
        <strain evidence="1 2">CIP 64.3</strain>
    </source>
</reference>
<evidence type="ECO:0000313" key="1">
    <source>
        <dbReference type="EMBL" id="ENW19443.1"/>
    </source>
</evidence>
<dbReference type="EMBL" id="APQQ01000014">
    <property type="protein sequence ID" value="ENW19443.1"/>
    <property type="molecule type" value="Genomic_DNA"/>
</dbReference>
<proteinExistence type="predicted"/>
<dbReference type="Proteomes" id="UP000017667">
    <property type="component" value="Unassembled WGS sequence"/>
</dbReference>
<organism evidence="1 2">
    <name type="scientific">Acinetobacter haemolyticus CIP 64.3 = MTCC 9819</name>
    <dbReference type="NCBI Taxonomy" id="1217659"/>
    <lineage>
        <taxon>Bacteria</taxon>
        <taxon>Pseudomonadati</taxon>
        <taxon>Pseudomonadota</taxon>
        <taxon>Gammaproteobacteria</taxon>
        <taxon>Moraxellales</taxon>
        <taxon>Moraxellaceae</taxon>
        <taxon>Acinetobacter</taxon>
    </lineage>
</organism>
<accession>N9F9E5</accession>
<protein>
    <submittedName>
        <fullName evidence="1">Uncharacterized protein</fullName>
    </submittedName>
</protein>
<dbReference type="AlphaFoldDB" id="N9F9E5"/>
<comment type="caution">
    <text evidence="1">The sequence shown here is derived from an EMBL/GenBank/DDBJ whole genome shotgun (WGS) entry which is preliminary data.</text>
</comment>
<keyword evidence="2" id="KW-1185">Reference proteome</keyword>
<gene>
    <name evidence="1" type="ORF">F927_01210</name>
</gene>